<evidence type="ECO:0000259" key="1">
    <source>
        <dbReference type="Pfam" id="PF13392"/>
    </source>
</evidence>
<dbReference type="Proteomes" id="UP000812961">
    <property type="component" value="Unassembled WGS sequence"/>
</dbReference>
<keyword evidence="2" id="KW-0378">Hydrolase</keyword>
<evidence type="ECO:0000313" key="3">
    <source>
        <dbReference type="Proteomes" id="UP000812961"/>
    </source>
</evidence>
<name>A0ABS7G7U1_9BACT</name>
<keyword evidence="3" id="KW-1185">Reference proteome</keyword>
<keyword evidence="2" id="KW-0540">Nuclease</keyword>
<dbReference type="EMBL" id="JAICCF010000001">
    <property type="protein sequence ID" value="MBW8683461.1"/>
    <property type="molecule type" value="Genomic_DNA"/>
</dbReference>
<dbReference type="Gene3D" id="3.90.75.20">
    <property type="match status" value="1"/>
</dbReference>
<sequence length="325" mass="36749">MPVHFDDFASEKQCVYKGELFTVRDNGAVFRHARDGKRLRKDDNRWTFGEPNQDGYLVISSIGIQRIVATAFHGEPAKGMVADHIDTNRKNNRPGNLRWVTRLENIILNPFTAKKIAHICGSVEAFLSNPGAFDFPDADFRWMKTVTESEAQNSKARFLAWAEKDNYPSSGRPIDDWIFRDRYYIPDEEVEPEPDLVASKTPNAVQRHWITASEFPCCPQTVLADPIGSYAKNLETGNIFCRNIYNEVQVVSIATSIDNTTLWVLGEDVTPNAIKPWLLGKVTYENDLFVHSSVGSYFERNGAEKNFALAQGQEWSGGNTLNDFC</sequence>
<organism evidence="2 3">
    <name type="scientific">Chitinophaga rhizophila</name>
    <dbReference type="NCBI Taxonomy" id="2866212"/>
    <lineage>
        <taxon>Bacteria</taxon>
        <taxon>Pseudomonadati</taxon>
        <taxon>Bacteroidota</taxon>
        <taxon>Chitinophagia</taxon>
        <taxon>Chitinophagales</taxon>
        <taxon>Chitinophagaceae</taxon>
        <taxon>Chitinophaga</taxon>
    </lineage>
</organism>
<accession>A0ABS7G7U1</accession>
<keyword evidence="2" id="KW-0255">Endonuclease</keyword>
<feature type="domain" description="HNH nuclease" evidence="1">
    <location>
        <begin position="64"/>
        <end position="105"/>
    </location>
</feature>
<gene>
    <name evidence="2" type="ORF">K1Y79_03865</name>
</gene>
<protein>
    <submittedName>
        <fullName evidence="2">HNH endonuclease</fullName>
    </submittedName>
</protein>
<dbReference type="RefSeq" id="WP_220248681.1">
    <property type="nucleotide sequence ID" value="NZ_JAICCF010000001.1"/>
</dbReference>
<dbReference type="GO" id="GO:0004519">
    <property type="term" value="F:endonuclease activity"/>
    <property type="evidence" value="ECO:0007669"/>
    <property type="project" value="UniProtKB-KW"/>
</dbReference>
<dbReference type="InterPro" id="IPR044925">
    <property type="entry name" value="His-Me_finger_sf"/>
</dbReference>
<dbReference type="Pfam" id="PF13392">
    <property type="entry name" value="HNH_3"/>
    <property type="match status" value="1"/>
</dbReference>
<dbReference type="InterPro" id="IPR003615">
    <property type="entry name" value="HNH_nuc"/>
</dbReference>
<comment type="caution">
    <text evidence="2">The sequence shown here is derived from an EMBL/GenBank/DDBJ whole genome shotgun (WGS) entry which is preliminary data.</text>
</comment>
<evidence type="ECO:0000313" key="2">
    <source>
        <dbReference type="EMBL" id="MBW8683461.1"/>
    </source>
</evidence>
<reference evidence="2 3" key="1">
    <citation type="submission" date="2021-08" db="EMBL/GenBank/DDBJ databases">
        <title>The genome sequence of Chitinophaga sp. B61.</title>
        <authorList>
            <person name="Zhang X."/>
        </authorList>
    </citation>
    <scope>NUCLEOTIDE SEQUENCE [LARGE SCALE GENOMIC DNA]</scope>
    <source>
        <strain evidence="2 3">B61</strain>
    </source>
</reference>
<proteinExistence type="predicted"/>
<dbReference type="SUPFAM" id="SSF54060">
    <property type="entry name" value="His-Me finger endonucleases"/>
    <property type="match status" value="1"/>
</dbReference>